<comment type="caution">
    <text evidence="1">The sequence shown here is derived from an EMBL/GenBank/DDBJ whole genome shotgun (WGS) entry which is preliminary data.</text>
</comment>
<dbReference type="EMBL" id="BTGU01002199">
    <property type="protein sequence ID" value="GMN35291.1"/>
    <property type="molecule type" value="Genomic_DNA"/>
</dbReference>
<protein>
    <submittedName>
        <fullName evidence="1">Uncharacterized protein</fullName>
    </submittedName>
</protein>
<organism evidence="1 2">
    <name type="scientific">Ficus carica</name>
    <name type="common">Common fig</name>
    <dbReference type="NCBI Taxonomy" id="3494"/>
    <lineage>
        <taxon>Eukaryota</taxon>
        <taxon>Viridiplantae</taxon>
        <taxon>Streptophyta</taxon>
        <taxon>Embryophyta</taxon>
        <taxon>Tracheophyta</taxon>
        <taxon>Spermatophyta</taxon>
        <taxon>Magnoliopsida</taxon>
        <taxon>eudicotyledons</taxon>
        <taxon>Gunneridae</taxon>
        <taxon>Pentapetalae</taxon>
        <taxon>rosids</taxon>
        <taxon>fabids</taxon>
        <taxon>Rosales</taxon>
        <taxon>Moraceae</taxon>
        <taxon>Ficeae</taxon>
        <taxon>Ficus</taxon>
    </lineage>
</organism>
<accession>A0AA88CYA9</accession>
<sequence length="420" mass="46202">MILRTSSLISGSSQSSSVNQSCCVSGFGAVCNCGGGTVFCVGVNSIFPWLLGELKWIFSKGAELEFFLIGGDFWIVDFIKNPFDLLGIFCWKVIPLGVFFWFGPDVIRDDLVFNEESLFYFPEIRTTKRERVVVRSIEFNGWSIACFVTYLSAVKAEEEDGVALILSGANHERRFIWDLYGPVESGWYRKLLIEASSGTVWTSMAMVKKLVRYQKKWVNGFGIYRASRRGNILAKGYVGWKWRVIFVASFGKVGGKIATRSEAPSSGRRCRSSTKKARIASVPRLSEIVASYLLLAGRRSSPFTKHRSSQRESRARLILWQVSAALSDSPVVIDSDDLRALCSPGASPSSPVTATAPVASGCFGPALFVIPAQIAAQARKSSYQPVLHMHQLRPANPAATPARVTSGLCFSSPQSQPFIS</sequence>
<dbReference type="AlphaFoldDB" id="A0AA88CYA9"/>
<gene>
    <name evidence="1" type="ORF">TIFTF001_042200</name>
</gene>
<reference evidence="1" key="1">
    <citation type="submission" date="2023-07" db="EMBL/GenBank/DDBJ databases">
        <title>draft genome sequence of fig (Ficus carica).</title>
        <authorList>
            <person name="Takahashi T."/>
            <person name="Nishimura K."/>
        </authorList>
    </citation>
    <scope>NUCLEOTIDE SEQUENCE</scope>
</reference>
<dbReference type="Proteomes" id="UP001187192">
    <property type="component" value="Unassembled WGS sequence"/>
</dbReference>
<proteinExistence type="predicted"/>
<name>A0AA88CYA9_FICCA</name>
<keyword evidence="2" id="KW-1185">Reference proteome</keyword>
<evidence type="ECO:0000313" key="1">
    <source>
        <dbReference type="EMBL" id="GMN35291.1"/>
    </source>
</evidence>
<evidence type="ECO:0000313" key="2">
    <source>
        <dbReference type="Proteomes" id="UP001187192"/>
    </source>
</evidence>